<organism evidence="3 4">
    <name type="scientific">Spirosoma radiotolerans</name>
    <dbReference type="NCBI Taxonomy" id="1379870"/>
    <lineage>
        <taxon>Bacteria</taxon>
        <taxon>Pseudomonadati</taxon>
        <taxon>Bacteroidota</taxon>
        <taxon>Cytophagia</taxon>
        <taxon>Cytophagales</taxon>
        <taxon>Cytophagaceae</taxon>
        <taxon>Spirosoma</taxon>
    </lineage>
</organism>
<evidence type="ECO:0000256" key="1">
    <source>
        <dbReference type="SAM" id="Coils"/>
    </source>
</evidence>
<dbReference type="AlphaFoldDB" id="A0A0E3V6A1"/>
<dbReference type="STRING" id="1379870.SD10_07965"/>
<dbReference type="GO" id="GO:0015562">
    <property type="term" value="F:efflux transmembrane transporter activity"/>
    <property type="evidence" value="ECO:0007669"/>
    <property type="project" value="TreeGrafter"/>
</dbReference>
<dbReference type="PATRIC" id="fig|1379870.5.peg.1729"/>
<evidence type="ECO:0000313" key="3">
    <source>
        <dbReference type="EMBL" id="AKD54852.1"/>
    </source>
</evidence>
<keyword evidence="1" id="KW-0175">Coiled coil</keyword>
<dbReference type="GO" id="GO:1990281">
    <property type="term" value="C:efflux pump complex"/>
    <property type="evidence" value="ECO:0007669"/>
    <property type="project" value="TreeGrafter"/>
</dbReference>
<dbReference type="SUPFAM" id="SSF111369">
    <property type="entry name" value="HlyD-like secretion proteins"/>
    <property type="match status" value="1"/>
</dbReference>
<keyword evidence="4" id="KW-1185">Reference proteome</keyword>
<dbReference type="HOGENOM" id="CLU_018816_14_0_10"/>
<dbReference type="EMBL" id="CP010429">
    <property type="protein sequence ID" value="AKD54852.1"/>
    <property type="molecule type" value="Genomic_DNA"/>
</dbReference>
<evidence type="ECO:0000313" key="4">
    <source>
        <dbReference type="Proteomes" id="UP000033054"/>
    </source>
</evidence>
<dbReference type="Proteomes" id="UP000033054">
    <property type="component" value="Chromosome"/>
</dbReference>
<evidence type="ECO:0000259" key="2">
    <source>
        <dbReference type="Pfam" id="PF25954"/>
    </source>
</evidence>
<feature type="coiled-coil region" evidence="1">
    <location>
        <begin position="112"/>
        <end position="184"/>
    </location>
</feature>
<dbReference type="RefSeq" id="WP_046376452.1">
    <property type="nucleotide sequence ID" value="NZ_CP010429.1"/>
</dbReference>
<dbReference type="PANTHER" id="PTHR30469:SF15">
    <property type="entry name" value="HLYD FAMILY OF SECRETION PROTEINS"/>
    <property type="match status" value="1"/>
</dbReference>
<protein>
    <recommendedName>
        <fullName evidence="2">CusB-like beta-barrel domain-containing protein</fullName>
    </recommendedName>
</protein>
<dbReference type="PANTHER" id="PTHR30469">
    <property type="entry name" value="MULTIDRUG RESISTANCE PROTEIN MDTA"/>
    <property type="match status" value="1"/>
</dbReference>
<sequence>MVSNHSFRQYASLAMCLWVLASCHTPEKTSPQRKTIEEAVFASGHMEQENEYVVAANVDGTLQQLSISEGDPVLAEAVLAHLKSDVPTNQLTEAKLIYTDAARNASTQSPQLSQLRVQIDQANAQLEQDRTNWQRYKTLRASNSVSQLDMEKAELQYKASASALDVLKKNYQELERSLKLQAATSRTQVNSQQSLLADYQLKATRPGQVLTVYKKEGELVRKGEVIARIGSGTRVLKLFVAEEDIAKIKLGQSASVQLNTYPDTVFKARLSKIYPAFDESQQSYVVEAQLLQPPAVLFSGTQLQANVVTGTRNNVLVIPAPYLSKGKYVTLESGDEKAIVTGYKSKDWVEVRSGISDKDVILRTNE</sequence>
<dbReference type="Pfam" id="PF25954">
    <property type="entry name" value="Beta-barrel_RND_2"/>
    <property type="match status" value="1"/>
</dbReference>
<proteinExistence type="predicted"/>
<dbReference type="InterPro" id="IPR058792">
    <property type="entry name" value="Beta-barrel_RND_2"/>
</dbReference>
<gene>
    <name evidence="3" type="ORF">SD10_07965</name>
</gene>
<feature type="domain" description="CusB-like beta-barrel" evidence="2">
    <location>
        <begin position="239"/>
        <end position="307"/>
    </location>
</feature>
<reference evidence="3 4" key="1">
    <citation type="journal article" date="2014" name="Curr. Microbiol.">
        <title>Spirosoma radiotolerans sp. nov., a gamma-radiation-resistant bacterium isolated from gamma ray-irradiated soil.</title>
        <authorList>
            <person name="Lee J.J."/>
            <person name="Srinivasan S."/>
            <person name="Lim S."/>
            <person name="Joe M."/>
            <person name="Im S."/>
            <person name="Bae S.I."/>
            <person name="Park K.R."/>
            <person name="Han J.H."/>
            <person name="Park S.H."/>
            <person name="Joo B.M."/>
            <person name="Park S.J."/>
            <person name="Kim M.K."/>
        </authorList>
    </citation>
    <scope>NUCLEOTIDE SEQUENCE [LARGE SCALE GENOMIC DNA]</scope>
    <source>
        <strain evidence="3 4">DG5A</strain>
    </source>
</reference>
<dbReference type="Gene3D" id="1.10.287.470">
    <property type="entry name" value="Helix hairpin bin"/>
    <property type="match status" value="1"/>
</dbReference>
<dbReference type="KEGG" id="srd:SD10_07965"/>
<dbReference type="OrthoDB" id="869610at2"/>
<dbReference type="Gene3D" id="2.40.30.170">
    <property type="match status" value="1"/>
</dbReference>
<accession>A0A0E3V6A1</accession>
<name>A0A0E3V6A1_9BACT</name>